<evidence type="ECO:0000256" key="1">
    <source>
        <dbReference type="SAM" id="MobiDB-lite"/>
    </source>
</evidence>
<name>A0A853EQZ4_9MICO</name>
<keyword evidence="4" id="KW-1185">Reference proteome</keyword>
<sequence>MRFRTPGLLVAVLLATSLAACSDSTETPSPTTPAATTTTTPAEPPEQQVPVPGEPLTVLFMDYAPAAEGDEAFAPTITGLAELGYDVAPIDVSCVEGGAKMLGVEDDPTSRAVVLYFDSFETADTFSTLWSGNIYGSLETTVCEQAAG</sequence>
<feature type="signal peptide" evidence="2">
    <location>
        <begin position="1"/>
        <end position="22"/>
    </location>
</feature>
<dbReference type="PROSITE" id="PS51257">
    <property type="entry name" value="PROKAR_LIPOPROTEIN"/>
    <property type="match status" value="1"/>
</dbReference>
<protein>
    <recommendedName>
        <fullName evidence="5">Lipoprotein</fullName>
    </recommendedName>
</protein>
<feature type="region of interest" description="Disordered" evidence="1">
    <location>
        <begin position="22"/>
        <end position="49"/>
    </location>
</feature>
<evidence type="ECO:0000313" key="3">
    <source>
        <dbReference type="EMBL" id="NYS92996.1"/>
    </source>
</evidence>
<evidence type="ECO:0008006" key="5">
    <source>
        <dbReference type="Google" id="ProtNLM"/>
    </source>
</evidence>
<reference evidence="3 4" key="1">
    <citation type="submission" date="2020-07" db="EMBL/GenBank/DDBJ databases">
        <title>MOT database genomes.</title>
        <authorList>
            <person name="Joseph S."/>
            <person name="Aduse-Opoku J."/>
            <person name="Hashim A."/>
            <person name="Wade W."/>
            <person name="Curtis M."/>
        </authorList>
    </citation>
    <scope>NUCLEOTIDE SEQUENCE [LARGE SCALE GENOMIC DNA]</scope>
    <source>
        <strain evidence="3 4">DSM 100099</strain>
    </source>
</reference>
<comment type="caution">
    <text evidence="3">The sequence shown here is derived from an EMBL/GenBank/DDBJ whole genome shotgun (WGS) entry which is preliminary data.</text>
</comment>
<dbReference type="RefSeq" id="WP_179912752.1">
    <property type="nucleotide sequence ID" value="NZ_JACBYE010000009.1"/>
</dbReference>
<dbReference type="AlphaFoldDB" id="A0A853EQZ4"/>
<dbReference type="Proteomes" id="UP000561011">
    <property type="component" value="Unassembled WGS sequence"/>
</dbReference>
<organism evidence="3 4">
    <name type="scientific">Sanguibacter inulinus</name>
    <dbReference type="NCBI Taxonomy" id="60922"/>
    <lineage>
        <taxon>Bacteria</taxon>
        <taxon>Bacillati</taxon>
        <taxon>Actinomycetota</taxon>
        <taxon>Actinomycetes</taxon>
        <taxon>Micrococcales</taxon>
        <taxon>Sanguibacteraceae</taxon>
        <taxon>Sanguibacter</taxon>
    </lineage>
</organism>
<dbReference type="EMBL" id="JACBYE010000009">
    <property type="protein sequence ID" value="NYS92996.1"/>
    <property type="molecule type" value="Genomic_DNA"/>
</dbReference>
<keyword evidence="2" id="KW-0732">Signal</keyword>
<feature type="chain" id="PRO_5039084624" description="Lipoprotein" evidence="2">
    <location>
        <begin position="23"/>
        <end position="148"/>
    </location>
</feature>
<evidence type="ECO:0000313" key="4">
    <source>
        <dbReference type="Proteomes" id="UP000561011"/>
    </source>
</evidence>
<accession>A0A853EQZ4</accession>
<gene>
    <name evidence="3" type="ORF">HZZ10_05575</name>
</gene>
<proteinExistence type="predicted"/>
<evidence type="ECO:0000256" key="2">
    <source>
        <dbReference type="SAM" id="SignalP"/>
    </source>
</evidence>